<comment type="similarity">
    <text evidence="4">Belongs to the glycosyltransferase 22 family. PIGB subfamily.</text>
</comment>
<feature type="compositionally biased region" description="Basic and acidic residues" evidence="14">
    <location>
        <begin position="653"/>
        <end position="666"/>
    </location>
</feature>
<evidence type="ECO:0000256" key="9">
    <source>
        <dbReference type="ARBA" id="ARBA00022824"/>
    </source>
</evidence>
<keyword evidence="8 13" id="KW-0812">Transmembrane</keyword>
<evidence type="ECO:0000313" key="15">
    <source>
        <dbReference type="EMBL" id="RVX68832.1"/>
    </source>
</evidence>
<evidence type="ECO:0000256" key="5">
    <source>
        <dbReference type="ARBA" id="ARBA00022502"/>
    </source>
</evidence>
<feature type="compositionally biased region" description="Polar residues" evidence="14">
    <location>
        <begin position="626"/>
        <end position="635"/>
    </location>
</feature>
<dbReference type="Pfam" id="PF03901">
    <property type="entry name" value="Glyco_transf_22"/>
    <property type="match status" value="1"/>
</dbReference>
<feature type="transmembrane region" description="Helical" evidence="13">
    <location>
        <begin position="747"/>
        <end position="766"/>
    </location>
</feature>
<keyword evidence="11 13" id="KW-0472">Membrane</keyword>
<feature type="transmembrane region" description="Helical" evidence="13">
    <location>
        <begin position="714"/>
        <end position="735"/>
    </location>
</feature>
<dbReference type="EMBL" id="NAJM01000034">
    <property type="protein sequence ID" value="RVX68832.1"/>
    <property type="molecule type" value="Genomic_DNA"/>
</dbReference>
<sequence length="930" mass="101903">MTEKPASGVISPPDLEPRNGQLNNPLKPQNVFAFLIALRLVNSLTIQTFFQPDEYFQALEPAWQLAFGNDAGAWITWEWKEHLRSALHPAVFALTYRATDGLANLLKLNHSLRADALLAAPKALQALFAATGDLYTWKLAQDIYGTTSTASQAALILTVVSPWQWFVSTRSFSNSLETTLTIIALYNWPWHWGIPTTTQASGPKTNSRSLRARQDPDTSVQSTDQVTRLRRALLCAAVATVLRPTNILIWIILTASTVWRLSPFSITLVHSERIAFICETILCGGIVLALSAVTDRMFYNDWAFPPYNFLKVNVFESIAGFYGSNDWHYYLAQGYPLLLTTSLPFAAWGIWISLSGALPAGAIQPTARKTLWQLSIVSLLVPFTFSNISHKEVRFIYPLLPALHIICAHPLSTFYGPLLVGSATPNASPKTRRLIPLLTSLLVNLILAFYMTQIHNSGVVTLPNYLRQEFESFYTTQNRPQNLTFGLLMPCHSTPWRSHLQNPATESTAGVLGWALTCEPPLGLTEEEKRTYLDEADVFYQDPNLWLKINMEREAPQAADRRGTSPPNVHGQGGKPTRKEREDIGVHAPDTREGRTFNFDPARHASSLDSDAIKQSPCMATNTQHNGVHNSANQAATNGFSSGNTNSNGASSHDFESATRNMTHEEKATAAHAARFGYGPLAHIKTDTFDGAALQAFGGEFQPGLYKGVKDRKFANPAPLGLSAFALTTFVLSLINLGTRGLEQNNIIISLAFGYGGLVQLLAGMWEMAVGNTFGATALSSYGGFWISFAILLTPGGFEIEANIEAAGGPKALTDSVGFYLIGWFIFTTILLFCTLKSTVAFFFLFFTLDLAFLLLGVGYLNPNAEGAPNTGCIRAGGAFGMLAAFAAWYNALAGIADTSNSFFIIPVAHFPWSAKVREDRMATKSEHSA</sequence>
<gene>
    <name evidence="15" type="ORF">B0A52_07487</name>
</gene>
<feature type="transmembrane region" description="Helical" evidence="13">
    <location>
        <begin position="874"/>
        <end position="893"/>
    </location>
</feature>
<feature type="compositionally biased region" description="Polar residues" evidence="14">
    <location>
        <begin position="198"/>
        <end position="209"/>
    </location>
</feature>
<evidence type="ECO:0000256" key="11">
    <source>
        <dbReference type="ARBA" id="ARBA00023136"/>
    </source>
</evidence>
<feature type="transmembrane region" description="Helical" evidence="13">
    <location>
        <begin position="395"/>
        <end position="414"/>
    </location>
</feature>
<reference evidence="15 16" key="1">
    <citation type="submission" date="2017-03" db="EMBL/GenBank/DDBJ databases">
        <title>Genomes of endolithic fungi from Antarctica.</title>
        <authorList>
            <person name="Coleine C."/>
            <person name="Masonjones S."/>
            <person name="Stajich J.E."/>
        </authorList>
    </citation>
    <scope>NUCLEOTIDE SEQUENCE [LARGE SCALE GENOMIC DNA]</scope>
    <source>
        <strain evidence="15 16">CCFEE 6314</strain>
    </source>
</reference>
<feature type="region of interest" description="Disordered" evidence="14">
    <location>
        <begin position="626"/>
        <end position="666"/>
    </location>
</feature>
<feature type="transmembrane region" description="Helical" evidence="13">
    <location>
        <begin position="370"/>
        <end position="388"/>
    </location>
</feature>
<feature type="transmembrane region" description="Helical" evidence="13">
    <location>
        <begin position="778"/>
        <end position="798"/>
    </location>
</feature>
<evidence type="ECO:0000256" key="8">
    <source>
        <dbReference type="ARBA" id="ARBA00022692"/>
    </source>
</evidence>
<name>A0A438MYL8_EXOME</name>
<feature type="compositionally biased region" description="Basic and acidic residues" evidence="14">
    <location>
        <begin position="577"/>
        <end position="595"/>
    </location>
</feature>
<evidence type="ECO:0000313" key="16">
    <source>
        <dbReference type="Proteomes" id="UP000288859"/>
    </source>
</evidence>
<feature type="region of interest" description="Disordered" evidence="14">
    <location>
        <begin position="556"/>
        <end position="610"/>
    </location>
</feature>
<evidence type="ECO:0000256" key="3">
    <source>
        <dbReference type="ARBA" id="ARBA00005587"/>
    </source>
</evidence>
<keyword evidence="5" id="KW-0337">GPI-anchor biosynthesis</keyword>
<dbReference type="VEuPathDB" id="FungiDB:PV10_02968"/>
<evidence type="ECO:0000256" key="2">
    <source>
        <dbReference type="ARBA" id="ARBA00004687"/>
    </source>
</evidence>
<accession>A0A438MYL8</accession>
<keyword evidence="9 13" id="KW-0256">Endoplasmic reticulum</keyword>
<keyword evidence="10 13" id="KW-1133">Transmembrane helix</keyword>
<feature type="region of interest" description="Disordered" evidence="14">
    <location>
        <begin position="198"/>
        <end position="223"/>
    </location>
</feature>
<feature type="compositionally biased region" description="Low complexity" evidence="14">
    <location>
        <begin position="636"/>
        <end position="652"/>
    </location>
</feature>
<dbReference type="OrthoDB" id="416834at2759"/>
<feature type="transmembrane region" description="Helical" evidence="13">
    <location>
        <begin position="818"/>
        <end position="836"/>
    </location>
</feature>
<dbReference type="PANTHER" id="PTHR22760">
    <property type="entry name" value="GLYCOSYLTRANSFERASE"/>
    <property type="match status" value="1"/>
</dbReference>
<evidence type="ECO:0000256" key="12">
    <source>
        <dbReference type="ARBA" id="ARBA00024708"/>
    </source>
</evidence>
<dbReference type="GO" id="GO:0022857">
    <property type="term" value="F:transmembrane transporter activity"/>
    <property type="evidence" value="ECO:0007669"/>
    <property type="project" value="UniProtKB-ARBA"/>
</dbReference>
<feature type="transmembrane region" description="Helical" evidence="13">
    <location>
        <begin position="232"/>
        <end position="253"/>
    </location>
</feature>
<dbReference type="PROSITE" id="PS01114">
    <property type="entry name" value="GPR1_FUN34_YAAH"/>
    <property type="match status" value="1"/>
</dbReference>
<evidence type="ECO:0000256" key="14">
    <source>
        <dbReference type="SAM" id="MobiDB-lite"/>
    </source>
</evidence>
<protein>
    <recommendedName>
        <fullName evidence="13">Mannosyltransferase</fullName>
        <ecNumber evidence="13">2.4.1.-</ecNumber>
    </recommendedName>
</protein>
<dbReference type="Pfam" id="PF01184">
    <property type="entry name" value="Gpr1_Fun34_YaaH"/>
    <property type="match status" value="1"/>
</dbReference>
<evidence type="ECO:0000256" key="1">
    <source>
        <dbReference type="ARBA" id="ARBA00004477"/>
    </source>
</evidence>
<proteinExistence type="inferred from homology"/>
<feature type="transmembrane region" description="Helical" evidence="13">
    <location>
        <begin position="337"/>
        <end position="358"/>
    </location>
</feature>
<evidence type="ECO:0000256" key="6">
    <source>
        <dbReference type="ARBA" id="ARBA00022676"/>
    </source>
</evidence>
<dbReference type="GO" id="GO:0005789">
    <property type="term" value="C:endoplasmic reticulum membrane"/>
    <property type="evidence" value="ECO:0007669"/>
    <property type="project" value="UniProtKB-SubCell"/>
</dbReference>
<keyword evidence="6 13" id="KW-0328">Glycosyltransferase</keyword>
<dbReference type="GO" id="GO:0006506">
    <property type="term" value="P:GPI anchor biosynthetic process"/>
    <property type="evidence" value="ECO:0007669"/>
    <property type="project" value="UniProtKB-UniPathway"/>
</dbReference>
<dbReference type="InterPro" id="IPR047622">
    <property type="entry name" value="GPR1_FUN34_YAAH"/>
</dbReference>
<comment type="similarity">
    <text evidence="3">Belongs to the acetate uptake transporter (AceTr) (TC 2.A.96) family.</text>
</comment>
<dbReference type="AlphaFoldDB" id="A0A438MYL8"/>
<dbReference type="NCBIfam" id="NF038013">
    <property type="entry name" value="AceTr_1"/>
    <property type="match status" value="1"/>
</dbReference>
<dbReference type="EC" id="2.4.1.-" evidence="13"/>
<comment type="caution">
    <text evidence="15">The sequence shown here is derived from an EMBL/GenBank/DDBJ whole genome shotgun (WGS) entry which is preliminary data.</text>
</comment>
<evidence type="ECO:0000256" key="4">
    <source>
        <dbReference type="ARBA" id="ARBA00006065"/>
    </source>
</evidence>
<evidence type="ECO:0000256" key="13">
    <source>
        <dbReference type="RuleBase" id="RU363075"/>
    </source>
</evidence>
<comment type="pathway">
    <text evidence="2">Glycolipid biosynthesis; glycosylphosphatidylinositol-anchor biosynthesis.</text>
</comment>
<comment type="subcellular location">
    <subcellularLocation>
        <location evidence="1 13">Endoplasmic reticulum membrane</location>
        <topology evidence="1 13">Multi-pass membrane protein</topology>
    </subcellularLocation>
</comment>
<feature type="transmembrane region" description="Helical" evidence="13">
    <location>
        <begin position="273"/>
        <end position="293"/>
    </location>
</feature>
<evidence type="ECO:0000256" key="7">
    <source>
        <dbReference type="ARBA" id="ARBA00022679"/>
    </source>
</evidence>
<keyword evidence="7" id="KW-0808">Transferase</keyword>
<evidence type="ECO:0000256" key="10">
    <source>
        <dbReference type="ARBA" id="ARBA00022989"/>
    </source>
</evidence>
<dbReference type="InterPro" id="IPR005599">
    <property type="entry name" value="GPI_mannosylTrfase"/>
</dbReference>
<dbReference type="InterPro" id="IPR000791">
    <property type="entry name" value="Gpr1/Fun34/SatP-like"/>
</dbReference>
<organism evidence="15 16">
    <name type="scientific">Exophiala mesophila</name>
    <name type="common">Black yeast-like fungus</name>
    <dbReference type="NCBI Taxonomy" id="212818"/>
    <lineage>
        <taxon>Eukaryota</taxon>
        <taxon>Fungi</taxon>
        <taxon>Dikarya</taxon>
        <taxon>Ascomycota</taxon>
        <taxon>Pezizomycotina</taxon>
        <taxon>Eurotiomycetes</taxon>
        <taxon>Chaetothyriomycetidae</taxon>
        <taxon>Chaetothyriales</taxon>
        <taxon>Herpotrichiellaceae</taxon>
        <taxon>Exophiala</taxon>
    </lineage>
</organism>
<dbReference type="GO" id="GO:0000026">
    <property type="term" value="F:alpha-1,2-mannosyltransferase activity"/>
    <property type="evidence" value="ECO:0007669"/>
    <property type="project" value="TreeGrafter"/>
</dbReference>
<feature type="transmembrane region" description="Helical" evidence="13">
    <location>
        <begin position="434"/>
        <end position="452"/>
    </location>
</feature>
<dbReference type="Proteomes" id="UP000288859">
    <property type="component" value="Unassembled WGS sequence"/>
</dbReference>
<comment type="function">
    <text evidence="12">Mannosyltransferase involved in glycosylphosphatidylinositol-anchor biosynthesis. Transfers the third mannose to Man2-GlcN-acyl-PI during GPI precursor assembly.</text>
</comment>
<dbReference type="PANTHER" id="PTHR22760:SF4">
    <property type="entry name" value="GPI MANNOSYLTRANSFERASE 3"/>
    <property type="match status" value="1"/>
</dbReference>
<feature type="transmembrane region" description="Helical" evidence="13">
    <location>
        <begin position="843"/>
        <end position="862"/>
    </location>
</feature>
<dbReference type="UniPathway" id="UPA00196"/>
<feature type="region of interest" description="Disordered" evidence="14">
    <location>
        <begin position="1"/>
        <end position="22"/>
    </location>
</feature>
<dbReference type="VEuPathDB" id="FungiDB:PV10_02967"/>